<evidence type="ECO:0000313" key="5">
    <source>
        <dbReference type="EMBL" id="TXG63004.1"/>
    </source>
</evidence>
<dbReference type="Proteomes" id="UP000323000">
    <property type="component" value="Chromosome 4"/>
</dbReference>
<dbReference type="Pfam" id="PF01073">
    <property type="entry name" value="3Beta_HSD"/>
    <property type="match status" value="1"/>
</dbReference>
<dbReference type="Gene3D" id="3.40.50.720">
    <property type="entry name" value="NAD(P)-binding Rossmann-like Domain"/>
    <property type="match status" value="3"/>
</dbReference>
<feature type="domain" description="NAD-dependent epimerase/dehydratase" evidence="4">
    <location>
        <begin position="9"/>
        <end position="298"/>
    </location>
</feature>
<gene>
    <name evidence="5" type="ORF">EZV62_009998</name>
</gene>
<evidence type="ECO:0000313" key="6">
    <source>
        <dbReference type="Proteomes" id="UP000323000"/>
    </source>
</evidence>
<dbReference type="Pfam" id="PF01370">
    <property type="entry name" value="Epimerase"/>
    <property type="match status" value="1"/>
</dbReference>
<organism evidence="5 6">
    <name type="scientific">Acer yangbiense</name>
    <dbReference type="NCBI Taxonomy" id="1000413"/>
    <lineage>
        <taxon>Eukaryota</taxon>
        <taxon>Viridiplantae</taxon>
        <taxon>Streptophyta</taxon>
        <taxon>Embryophyta</taxon>
        <taxon>Tracheophyta</taxon>
        <taxon>Spermatophyta</taxon>
        <taxon>Magnoliopsida</taxon>
        <taxon>eudicotyledons</taxon>
        <taxon>Gunneridae</taxon>
        <taxon>Pentapetalae</taxon>
        <taxon>rosids</taxon>
        <taxon>malvids</taxon>
        <taxon>Sapindales</taxon>
        <taxon>Sapindaceae</taxon>
        <taxon>Hippocastanoideae</taxon>
        <taxon>Acereae</taxon>
        <taxon>Acer</taxon>
    </lineage>
</organism>
<dbReference type="SUPFAM" id="SSF51735">
    <property type="entry name" value="NAD(P)-binding Rossmann-fold domains"/>
    <property type="match status" value="2"/>
</dbReference>
<sequence>MEKMSKCKVCVTGGAGYIGSCLVKKLLEKGYTVHATLRNLGTSLFLISLRLALDLFRASLISNRVEFADDRSKVDFLMSFPGADTRLVLFEADIYDPKTFDPAIQGCEFFNNRTEASIAAAKSIAMSCVRSRSFNNRTEASIAAAKSIAMSCVRSRSVRRVIYTASVVSTSPLMEDGSGFKDFIDETCWTPLNLSYAYSNPNLTEYVISKTLTEEQILSYGTNSDIGGLEMITLPLGVVGGDTFQSYTPLSVALFISSLTNGEFTYQALRFLEELLGKLPIVHIDDVCEAHIFCMEQPSIRGRFLCANSYVSSSEIADYYRKNYPEHHVKQEYLNGPKREIKWGTTKLIEKGFVYKYDTKMILDDCIKCATKNDDRSKVDLLKSFNGADSRLMLFEADIYVPNTFDTAIQGCDFVFHVTTPLLHTQGYQFNNTTEATIATTKSIAMSCVRSGTVRRLIYIGTVVSASPLMEDGSGFKDSIDETCWTVPLNLSFAYSDSFLRIGGDILGRGPHGRGNSSTLHAFVLISQPTNNEDMYQKLRFLCASCYVSSAEIASYYQQYFPEFHVKQEYLDGPKREIKWGVTKLVEKGFEYKYDKKMILDDCIKCARRHGDLQQ</sequence>
<keyword evidence="1" id="KW-0521">NADP</keyword>
<dbReference type="InterPro" id="IPR036291">
    <property type="entry name" value="NAD(P)-bd_dom_sf"/>
</dbReference>
<keyword evidence="2" id="KW-0560">Oxidoreductase</keyword>
<dbReference type="GO" id="GO:0016616">
    <property type="term" value="F:oxidoreductase activity, acting on the CH-OH group of donors, NAD or NADP as acceptor"/>
    <property type="evidence" value="ECO:0007669"/>
    <property type="project" value="InterPro"/>
</dbReference>
<proteinExistence type="predicted"/>
<dbReference type="OrthoDB" id="2735536at2759"/>
<protein>
    <recommendedName>
        <fullName evidence="7">NAD-dependent epimerase/dehydratase domain-containing protein</fullName>
    </recommendedName>
</protein>
<dbReference type="EMBL" id="VAHF01000004">
    <property type="protein sequence ID" value="TXG63004.1"/>
    <property type="molecule type" value="Genomic_DNA"/>
</dbReference>
<dbReference type="AlphaFoldDB" id="A0A5C7I1Q5"/>
<dbReference type="InterPro" id="IPR002225">
    <property type="entry name" value="3Beta_OHSteriod_DH/Estase"/>
</dbReference>
<dbReference type="PANTHER" id="PTHR10366:SF696">
    <property type="entry name" value="OS07G0601900 PROTEIN"/>
    <property type="match status" value="1"/>
</dbReference>
<evidence type="ECO:0008006" key="7">
    <source>
        <dbReference type="Google" id="ProtNLM"/>
    </source>
</evidence>
<dbReference type="InterPro" id="IPR001509">
    <property type="entry name" value="Epimerase_deHydtase"/>
</dbReference>
<comment type="caution">
    <text evidence="5">The sequence shown here is derived from an EMBL/GenBank/DDBJ whole genome shotgun (WGS) entry which is preliminary data.</text>
</comment>
<keyword evidence="6" id="KW-1185">Reference proteome</keyword>
<evidence type="ECO:0000259" key="3">
    <source>
        <dbReference type="Pfam" id="PF01073"/>
    </source>
</evidence>
<dbReference type="PANTHER" id="PTHR10366">
    <property type="entry name" value="NAD DEPENDENT EPIMERASE/DEHYDRATASE"/>
    <property type="match status" value="1"/>
</dbReference>
<accession>A0A5C7I1Q5</accession>
<reference evidence="6" key="1">
    <citation type="journal article" date="2019" name="Gigascience">
        <title>De novo genome assembly of the endangered Acer yangbiense, a plant species with extremely small populations endemic to Yunnan Province, China.</title>
        <authorList>
            <person name="Yang J."/>
            <person name="Wariss H.M."/>
            <person name="Tao L."/>
            <person name="Zhang R."/>
            <person name="Yun Q."/>
            <person name="Hollingsworth P."/>
            <person name="Dao Z."/>
            <person name="Luo G."/>
            <person name="Guo H."/>
            <person name="Ma Y."/>
            <person name="Sun W."/>
        </authorList>
    </citation>
    <scope>NUCLEOTIDE SEQUENCE [LARGE SCALE GENOMIC DNA]</scope>
    <source>
        <strain evidence="6">cv. Malutang</strain>
    </source>
</reference>
<evidence type="ECO:0000256" key="1">
    <source>
        <dbReference type="ARBA" id="ARBA00022857"/>
    </source>
</evidence>
<feature type="domain" description="3-beta hydroxysteroid dehydrogenase/isomerase" evidence="3">
    <location>
        <begin position="371"/>
        <end position="467"/>
    </location>
</feature>
<dbReference type="InterPro" id="IPR050425">
    <property type="entry name" value="NAD(P)_dehydrat-like"/>
</dbReference>
<dbReference type="GO" id="GO:0006694">
    <property type="term" value="P:steroid biosynthetic process"/>
    <property type="evidence" value="ECO:0007669"/>
    <property type="project" value="InterPro"/>
</dbReference>
<name>A0A5C7I1Q5_9ROSI</name>
<evidence type="ECO:0000256" key="2">
    <source>
        <dbReference type="ARBA" id="ARBA00023002"/>
    </source>
</evidence>
<evidence type="ECO:0000259" key="4">
    <source>
        <dbReference type="Pfam" id="PF01370"/>
    </source>
</evidence>